<dbReference type="AlphaFoldDB" id="A0A151R8H9"/>
<gene>
    <name evidence="1" type="ORF">KK1_039784</name>
</gene>
<feature type="non-terminal residue" evidence="1">
    <location>
        <position position="1"/>
    </location>
</feature>
<dbReference type="Proteomes" id="UP000075243">
    <property type="component" value="Unassembled WGS sequence"/>
</dbReference>
<protein>
    <submittedName>
        <fullName evidence="1">Transposon TX1 uncharacterized</fullName>
    </submittedName>
</protein>
<proteinExistence type="predicted"/>
<reference evidence="1" key="1">
    <citation type="journal article" date="2012" name="Nat. Biotechnol.">
        <title>Draft genome sequence of pigeonpea (Cajanus cajan), an orphan legume crop of resource-poor farmers.</title>
        <authorList>
            <person name="Varshney R.K."/>
            <person name="Chen W."/>
            <person name="Li Y."/>
            <person name="Bharti A.K."/>
            <person name="Saxena R.K."/>
            <person name="Schlueter J.A."/>
            <person name="Donoghue M.T."/>
            <person name="Azam S."/>
            <person name="Fan G."/>
            <person name="Whaley A.M."/>
            <person name="Farmer A.D."/>
            <person name="Sheridan J."/>
            <person name="Iwata A."/>
            <person name="Tuteja R."/>
            <person name="Penmetsa R.V."/>
            <person name="Wu W."/>
            <person name="Upadhyaya H.D."/>
            <person name="Yang S.P."/>
            <person name="Shah T."/>
            <person name="Saxena K.B."/>
            <person name="Michael T."/>
            <person name="McCombie W.R."/>
            <person name="Yang B."/>
            <person name="Zhang G."/>
            <person name="Yang H."/>
            <person name="Wang J."/>
            <person name="Spillane C."/>
            <person name="Cook D.R."/>
            <person name="May G.D."/>
            <person name="Xu X."/>
            <person name="Jackson S.A."/>
        </authorList>
    </citation>
    <scope>NUCLEOTIDE SEQUENCE [LARGE SCALE GENOMIC DNA]</scope>
</reference>
<keyword evidence="2" id="KW-1185">Reference proteome</keyword>
<organism evidence="1 2">
    <name type="scientific">Cajanus cajan</name>
    <name type="common">Pigeon pea</name>
    <name type="synonym">Cajanus indicus</name>
    <dbReference type="NCBI Taxonomy" id="3821"/>
    <lineage>
        <taxon>Eukaryota</taxon>
        <taxon>Viridiplantae</taxon>
        <taxon>Streptophyta</taxon>
        <taxon>Embryophyta</taxon>
        <taxon>Tracheophyta</taxon>
        <taxon>Spermatophyta</taxon>
        <taxon>Magnoliopsida</taxon>
        <taxon>eudicotyledons</taxon>
        <taxon>Gunneridae</taxon>
        <taxon>Pentapetalae</taxon>
        <taxon>rosids</taxon>
        <taxon>fabids</taxon>
        <taxon>Fabales</taxon>
        <taxon>Fabaceae</taxon>
        <taxon>Papilionoideae</taxon>
        <taxon>50 kb inversion clade</taxon>
        <taxon>NPAAA clade</taxon>
        <taxon>indigoferoid/millettioid clade</taxon>
        <taxon>Phaseoleae</taxon>
        <taxon>Cajanus</taxon>
    </lineage>
</organism>
<dbReference type="PANTHER" id="PTHR31635:SF196">
    <property type="entry name" value="REVERSE TRANSCRIPTASE DOMAIN-CONTAINING PROTEIN-RELATED"/>
    <property type="match status" value="1"/>
</dbReference>
<dbReference type="Gramene" id="C.cajan_37524.t">
    <property type="protein sequence ID" value="C.cajan_37524.t"/>
    <property type="gene ID" value="C.cajan_37524"/>
</dbReference>
<name>A0A151R8H9_CAJCA</name>
<accession>A0A151R8H9</accession>
<evidence type="ECO:0000313" key="1">
    <source>
        <dbReference type="EMBL" id="KYP38920.1"/>
    </source>
</evidence>
<evidence type="ECO:0000313" key="2">
    <source>
        <dbReference type="Proteomes" id="UP000075243"/>
    </source>
</evidence>
<sequence>IWRELLEKKIESNINLWCLVGDFNNIMHHPKRVSLNGAFVLKEKMKLLKKRLRNWNTYLFADQATKQQRLLDELNNLDIKEEHVGQSEDEFHKRIQNQQEFWKLVIKNKSMWAQKARVNWLKESDLNTKFFHLVVNWRRNKNAIKGLRIEDVWVEQPMLVKKHENEFFHVIFSERPILDGIYFNPISVNQNKMLIEPFQEAEIRDAVWECKSSKSPSLDSFNFKFIKEFWETMMEDVWRFVNEFHVNGKLLRGSNLTFINIISKSEDPQHFGDYRPISLVECMCKIISKLLANRLKKVLPYVIDERQSAFIGQKNIL</sequence>
<dbReference type="STRING" id="3821.A0A151R8H9"/>
<dbReference type="EMBL" id="KQ483954">
    <property type="protein sequence ID" value="KYP38920.1"/>
    <property type="molecule type" value="Genomic_DNA"/>
</dbReference>
<dbReference type="PANTHER" id="PTHR31635">
    <property type="entry name" value="REVERSE TRANSCRIPTASE DOMAIN-CONTAINING PROTEIN-RELATED"/>
    <property type="match status" value="1"/>
</dbReference>